<proteinExistence type="predicted"/>
<comment type="caution">
    <text evidence="2">The sequence shown here is derived from an EMBL/GenBank/DDBJ whole genome shotgun (WGS) entry which is preliminary data.</text>
</comment>
<dbReference type="InterPro" id="IPR055768">
    <property type="entry name" value="DUF7344"/>
</dbReference>
<name>A0AAV3UM61_9EURY</name>
<evidence type="ECO:0000313" key="3">
    <source>
        <dbReference type="Proteomes" id="UP001501729"/>
    </source>
</evidence>
<organism evidence="2 3">
    <name type="scientific">Haladaptatus pallidirubidus</name>
    <dbReference type="NCBI Taxonomy" id="1008152"/>
    <lineage>
        <taxon>Archaea</taxon>
        <taxon>Methanobacteriati</taxon>
        <taxon>Methanobacteriota</taxon>
        <taxon>Stenosarchaea group</taxon>
        <taxon>Halobacteria</taxon>
        <taxon>Halobacteriales</taxon>
        <taxon>Haladaptataceae</taxon>
        <taxon>Haladaptatus</taxon>
    </lineage>
</organism>
<dbReference type="RefSeq" id="WP_227773765.1">
    <property type="nucleotide sequence ID" value="NZ_BAABKX010000015.1"/>
</dbReference>
<evidence type="ECO:0000259" key="1">
    <source>
        <dbReference type="Pfam" id="PF24035"/>
    </source>
</evidence>
<dbReference type="AlphaFoldDB" id="A0AAV3UM61"/>
<feature type="domain" description="DUF7344" evidence="1">
    <location>
        <begin position="27"/>
        <end position="106"/>
    </location>
</feature>
<dbReference type="Pfam" id="PF24035">
    <property type="entry name" value="DUF7344"/>
    <property type="match status" value="1"/>
</dbReference>
<dbReference type="EMBL" id="BAABKX010000015">
    <property type="protein sequence ID" value="GAA5058368.1"/>
    <property type="molecule type" value="Genomic_DNA"/>
</dbReference>
<reference evidence="2 3" key="1">
    <citation type="journal article" date="2019" name="Int. J. Syst. Evol. Microbiol.">
        <title>The Global Catalogue of Microorganisms (GCM) 10K type strain sequencing project: providing services to taxonomists for standard genome sequencing and annotation.</title>
        <authorList>
            <consortium name="The Broad Institute Genomics Platform"/>
            <consortium name="The Broad Institute Genome Sequencing Center for Infectious Disease"/>
            <person name="Wu L."/>
            <person name="Ma J."/>
        </authorList>
    </citation>
    <scope>NUCLEOTIDE SEQUENCE [LARGE SCALE GENOMIC DNA]</scope>
    <source>
        <strain evidence="2 3">JCM 17504</strain>
    </source>
</reference>
<accession>A0AAV3UM61</accession>
<dbReference type="GeneID" id="68613991"/>
<evidence type="ECO:0000313" key="2">
    <source>
        <dbReference type="EMBL" id="GAA5058368.1"/>
    </source>
</evidence>
<gene>
    <name evidence="2" type="ORF">GCM10025751_41290</name>
</gene>
<protein>
    <recommendedName>
        <fullName evidence="1">DUF7344 domain-containing protein</fullName>
    </recommendedName>
</protein>
<keyword evidence="3" id="KW-1185">Reference proteome</keyword>
<sequence>MSERQATVDTQERHPGDEVNLSFETLFDVLGSSRRRFVLSNLSESPTPVRIDDLAECIAAAEEGRATTDVTPEMMNEIEILLYHVHLPKMADVGLVTYDASAGIVEPGEAIDGAHQYLELAEL</sequence>
<dbReference type="Proteomes" id="UP001501729">
    <property type="component" value="Unassembled WGS sequence"/>
</dbReference>